<accession>A0AA39D280</accession>
<comment type="caution">
    <text evidence="4">The sequence shown here is derived from an EMBL/GenBank/DDBJ whole genome shotgun (WGS) entry which is preliminary data.</text>
</comment>
<keyword evidence="5" id="KW-1185">Reference proteome</keyword>
<dbReference type="InterPro" id="IPR007889">
    <property type="entry name" value="HTH_Psq"/>
</dbReference>
<evidence type="ECO:0000313" key="5">
    <source>
        <dbReference type="Proteomes" id="UP001172681"/>
    </source>
</evidence>
<dbReference type="EMBL" id="JAPDRN010000013">
    <property type="protein sequence ID" value="KAJ9640728.1"/>
    <property type="molecule type" value="Genomic_DNA"/>
</dbReference>
<evidence type="ECO:0000256" key="1">
    <source>
        <dbReference type="SAM" id="MobiDB-lite"/>
    </source>
</evidence>
<evidence type="ECO:0000259" key="2">
    <source>
        <dbReference type="Pfam" id="PF05225"/>
    </source>
</evidence>
<feature type="domain" description="DUF7924" evidence="3">
    <location>
        <begin position="352"/>
        <end position="462"/>
    </location>
</feature>
<reference evidence="4" key="1">
    <citation type="submission" date="2022-10" db="EMBL/GenBank/DDBJ databases">
        <title>Culturing micro-colonial fungi from biological soil crusts in the Mojave desert and describing Neophaeococcomyces mojavensis, and introducing the new genera and species Taxawa tesnikishii.</title>
        <authorList>
            <person name="Kurbessoian T."/>
            <person name="Stajich J.E."/>
        </authorList>
    </citation>
    <scope>NUCLEOTIDE SEQUENCE</scope>
    <source>
        <strain evidence="4">TK_35</strain>
    </source>
</reference>
<dbReference type="Pfam" id="PF05225">
    <property type="entry name" value="HTH_psq"/>
    <property type="match status" value="1"/>
</dbReference>
<gene>
    <name evidence="4" type="ORF">H2204_003017</name>
</gene>
<feature type="compositionally biased region" description="Polar residues" evidence="1">
    <location>
        <begin position="12"/>
        <end position="27"/>
    </location>
</feature>
<dbReference type="AlphaFoldDB" id="A0AA39D280"/>
<dbReference type="Proteomes" id="UP001172681">
    <property type="component" value="Unassembled WGS sequence"/>
</dbReference>
<organism evidence="4 5">
    <name type="scientific">Knufia peltigerae</name>
    <dbReference type="NCBI Taxonomy" id="1002370"/>
    <lineage>
        <taxon>Eukaryota</taxon>
        <taxon>Fungi</taxon>
        <taxon>Dikarya</taxon>
        <taxon>Ascomycota</taxon>
        <taxon>Pezizomycotina</taxon>
        <taxon>Eurotiomycetes</taxon>
        <taxon>Chaetothyriomycetidae</taxon>
        <taxon>Chaetothyriales</taxon>
        <taxon>Trichomeriaceae</taxon>
        <taxon>Knufia</taxon>
    </lineage>
</organism>
<sequence>MSSKDVQRGLQGRSQDSNPTGFSKNISPSPPTGPVTRTQRAKEQAVIKQQQQRSRKQSPPALPPATKSEEKLGTSHPLKSRLSDHHSDRHLKKQQQQNLPKPKLSKENLKHLQSQLGSSTQRVKGDTERLGTEFTDSEVHRESTIMTTSTVASATYRYTTMASANIFVQRLALPANIHLRVNAIFNGQVSVDRASELYDIAKSVTHKMMIRMRTNTQEVDYLKVIVDGLEAMDPEEAFLFSGQCRWDPILQPQAQPLSNSLSTSFARVEEADDELQYTSQRSRKRQHTDSPSDAVFEATAQQTDETGNVKVPCSDYTMGLATSTLAEALSKHGVSVLRATNFLDELEGRVGFRPHPSRGPMGNWFPTLVIETKAHSTGRTPFEAENQAAVSACYVIKALQRFADSYIEAVQGSSGPPPPCGRESPLVFSITSCGPLLQLWVHYALMEDNRTLYYMNILKSCHACVVSELEAFLSMVEQLMAWNKKEVLPEVTKQLIKLSQSLGM</sequence>
<feature type="domain" description="HTH psq-type" evidence="2">
    <location>
        <begin position="181"/>
        <end position="213"/>
    </location>
</feature>
<feature type="region of interest" description="Disordered" evidence="1">
    <location>
        <begin position="1"/>
        <end position="104"/>
    </location>
</feature>
<dbReference type="Pfam" id="PF25545">
    <property type="entry name" value="DUF7924"/>
    <property type="match status" value="1"/>
</dbReference>
<name>A0AA39D280_9EURO</name>
<dbReference type="InterPro" id="IPR057684">
    <property type="entry name" value="DUF7924"/>
</dbReference>
<evidence type="ECO:0000259" key="3">
    <source>
        <dbReference type="Pfam" id="PF25545"/>
    </source>
</evidence>
<proteinExistence type="predicted"/>
<dbReference type="GO" id="GO:0003677">
    <property type="term" value="F:DNA binding"/>
    <property type="evidence" value="ECO:0007669"/>
    <property type="project" value="InterPro"/>
</dbReference>
<protein>
    <submittedName>
        <fullName evidence="4">Uncharacterized protein</fullName>
    </submittedName>
</protein>
<feature type="region of interest" description="Disordered" evidence="1">
    <location>
        <begin position="274"/>
        <end position="293"/>
    </location>
</feature>
<evidence type="ECO:0000313" key="4">
    <source>
        <dbReference type="EMBL" id="KAJ9640728.1"/>
    </source>
</evidence>